<dbReference type="InterPro" id="IPR017968">
    <property type="entry name" value="Acylphosphatase_CS"/>
</dbReference>
<feature type="active site" evidence="5">
    <location>
        <position position="19"/>
    </location>
</feature>
<evidence type="ECO:0000313" key="10">
    <source>
        <dbReference type="Proteomes" id="UP000326757"/>
    </source>
</evidence>
<dbReference type="EC" id="3.6.1.7" evidence="2 5"/>
<feature type="domain" description="Acylphosphatase-like" evidence="8">
    <location>
        <begin position="4"/>
        <end position="94"/>
    </location>
</feature>
<dbReference type="SUPFAM" id="SSF54975">
    <property type="entry name" value="Acylphosphatase/BLUF domain-like"/>
    <property type="match status" value="1"/>
</dbReference>
<dbReference type="InterPro" id="IPR020456">
    <property type="entry name" value="Acylphosphatase"/>
</dbReference>
<dbReference type="PANTHER" id="PTHR10029">
    <property type="entry name" value="ACYLPHOSPHATASE"/>
    <property type="match status" value="1"/>
</dbReference>
<evidence type="ECO:0000259" key="8">
    <source>
        <dbReference type="PROSITE" id="PS51160"/>
    </source>
</evidence>
<comment type="catalytic activity">
    <reaction evidence="4 5 6">
        <text>an acyl phosphate + H2O = a carboxylate + phosphate + H(+)</text>
        <dbReference type="Rhea" id="RHEA:14965"/>
        <dbReference type="ChEBI" id="CHEBI:15377"/>
        <dbReference type="ChEBI" id="CHEBI:15378"/>
        <dbReference type="ChEBI" id="CHEBI:29067"/>
        <dbReference type="ChEBI" id="CHEBI:43474"/>
        <dbReference type="ChEBI" id="CHEBI:59918"/>
        <dbReference type="EC" id="3.6.1.7"/>
    </reaction>
</comment>
<dbReference type="EMBL" id="VIGI01000007">
    <property type="protein sequence ID" value="KAB8298305.1"/>
    <property type="molecule type" value="Genomic_DNA"/>
</dbReference>
<evidence type="ECO:0000256" key="1">
    <source>
        <dbReference type="ARBA" id="ARBA00005614"/>
    </source>
</evidence>
<feature type="active site" evidence="5">
    <location>
        <position position="37"/>
    </location>
</feature>
<keyword evidence="3 5" id="KW-0378">Hydrolase</keyword>
<dbReference type="OrthoDB" id="7961613at2759"/>
<name>A0A5N6K6U0_MONLA</name>
<reference evidence="9 10" key="1">
    <citation type="submission" date="2019-06" db="EMBL/GenBank/DDBJ databases">
        <title>Genome Sequence of the Brown Rot Fungal Pathogen Monilinia laxa.</title>
        <authorList>
            <person name="De Miccolis Angelini R.M."/>
            <person name="Landi L."/>
            <person name="Abate D."/>
            <person name="Pollastro S."/>
            <person name="Romanazzi G."/>
            <person name="Faretra F."/>
        </authorList>
    </citation>
    <scope>NUCLEOTIDE SEQUENCE [LARGE SCALE GENOMIC DNA]</scope>
    <source>
        <strain evidence="9 10">Mlax316</strain>
    </source>
</reference>
<dbReference type="Gene3D" id="3.30.70.100">
    <property type="match status" value="1"/>
</dbReference>
<organism evidence="9 10">
    <name type="scientific">Monilinia laxa</name>
    <name type="common">Brown rot fungus</name>
    <name type="synonym">Sclerotinia laxa</name>
    <dbReference type="NCBI Taxonomy" id="61186"/>
    <lineage>
        <taxon>Eukaryota</taxon>
        <taxon>Fungi</taxon>
        <taxon>Dikarya</taxon>
        <taxon>Ascomycota</taxon>
        <taxon>Pezizomycotina</taxon>
        <taxon>Leotiomycetes</taxon>
        <taxon>Helotiales</taxon>
        <taxon>Sclerotiniaceae</taxon>
        <taxon>Monilinia</taxon>
    </lineage>
</organism>
<evidence type="ECO:0000313" key="9">
    <source>
        <dbReference type="EMBL" id="KAB8298305.1"/>
    </source>
</evidence>
<evidence type="ECO:0000256" key="4">
    <source>
        <dbReference type="ARBA" id="ARBA00047645"/>
    </source>
</evidence>
<evidence type="ECO:0000256" key="7">
    <source>
        <dbReference type="RuleBase" id="RU004168"/>
    </source>
</evidence>
<dbReference type="PRINTS" id="PR00112">
    <property type="entry name" value="ACYLPHPHTASE"/>
</dbReference>
<dbReference type="PROSITE" id="PS00151">
    <property type="entry name" value="ACYLPHOSPHATASE_2"/>
    <property type="match status" value="1"/>
</dbReference>
<evidence type="ECO:0000256" key="5">
    <source>
        <dbReference type="PROSITE-ProRule" id="PRU00520"/>
    </source>
</evidence>
<dbReference type="Proteomes" id="UP000326757">
    <property type="component" value="Unassembled WGS sequence"/>
</dbReference>
<evidence type="ECO:0000256" key="2">
    <source>
        <dbReference type="ARBA" id="ARBA00012150"/>
    </source>
</evidence>
<sequence>MVKRIGFTVSGRVQGVSFRYFTQKKAKSYGIIGWVRNRDDGKVEGEAQGPSSEIEKLVGDLKKGPQHAHVTDYEERNLDIKNDGEKEKNFDVVK</sequence>
<dbReference type="InterPro" id="IPR001792">
    <property type="entry name" value="Acylphosphatase-like_dom"/>
</dbReference>
<dbReference type="PANTHER" id="PTHR10029:SF3">
    <property type="entry name" value="ACYLPHOSPHATASE-RELATED"/>
    <property type="match status" value="1"/>
</dbReference>
<evidence type="ECO:0000256" key="3">
    <source>
        <dbReference type="ARBA" id="ARBA00022801"/>
    </source>
</evidence>
<gene>
    <name evidence="9" type="ORF">EYC80_002034</name>
</gene>
<dbReference type="InterPro" id="IPR036046">
    <property type="entry name" value="Acylphosphatase-like_dom_sf"/>
</dbReference>
<accession>A0A5N6K6U0</accession>
<dbReference type="GO" id="GO:0003998">
    <property type="term" value="F:acylphosphatase activity"/>
    <property type="evidence" value="ECO:0007669"/>
    <property type="project" value="UniProtKB-EC"/>
</dbReference>
<comment type="similarity">
    <text evidence="1 7">Belongs to the acylphosphatase family.</text>
</comment>
<dbReference type="AlphaFoldDB" id="A0A5N6K6U0"/>
<dbReference type="PROSITE" id="PS51160">
    <property type="entry name" value="ACYLPHOSPHATASE_3"/>
    <property type="match status" value="1"/>
</dbReference>
<proteinExistence type="inferred from homology"/>
<dbReference type="PROSITE" id="PS00150">
    <property type="entry name" value="ACYLPHOSPHATASE_1"/>
    <property type="match status" value="1"/>
</dbReference>
<protein>
    <recommendedName>
        <fullName evidence="2 5">Acylphosphatase</fullName>
        <ecNumber evidence="2 5">3.6.1.7</ecNumber>
    </recommendedName>
</protein>
<dbReference type="Pfam" id="PF00708">
    <property type="entry name" value="Acylphosphatase"/>
    <property type="match status" value="1"/>
</dbReference>
<keyword evidence="10" id="KW-1185">Reference proteome</keyword>
<comment type="caution">
    <text evidence="9">The sequence shown here is derived from an EMBL/GenBank/DDBJ whole genome shotgun (WGS) entry which is preliminary data.</text>
</comment>
<evidence type="ECO:0000256" key="6">
    <source>
        <dbReference type="RuleBase" id="RU000553"/>
    </source>
</evidence>